<proteinExistence type="predicted"/>
<dbReference type="Proteomes" id="UP000236546">
    <property type="component" value="Unassembled WGS sequence"/>
</dbReference>
<reference evidence="1 2" key="1">
    <citation type="submission" date="2017-02" db="EMBL/GenBank/DDBJ databases">
        <title>Genomes of Trichoderma spp. with biocontrol activity.</title>
        <authorList>
            <person name="Gardiner D."/>
            <person name="Kazan K."/>
            <person name="Vos C."/>
            <person name="Harvey P."/>
        </authorList>
    </citation>
    <scope>NUCLEOTIDE SEQUENCE [LARGE SCALE GENOMIC DNA]</scope>
    <source>
        <strain evidence="1 2">A5MH</strain>
    </source>
</reference>
<accession>A0A2K0TAE8</accession>
<dbReference type="AlphaFoldDB" id="A0A2K0TAE8"/>
<gene>
    <name evidence="1" type="ORF">TGAMA5MH_05236</name>
</gene>
<organism evidence="1 2">
    <name type="scientific">Trichoderma gamsii</name>
    <dbReference type="NCBI Taxonomy" id="398673"/>
    <lineage>
        <taxon>Eukaryota</taxon>
        <taxon>Fungi</taxon>
        <taxon>Dikarya</taxon>
        <taxon>Ascomycota</taxon>
        <taxon>Pezizomycotina</taxon>
        <taxon>Sordariomycetes</taxon>
        <taxon>Hypocreomycetidae</taxon>
        <taxon>Hypocreales</taxon>
        <taxon>Hypocreaceae</taxon>
        <taxon>Trichoderma</taxon>
    </lineage>
</organism>
<sequence length="57" mass="6464">MTMLRGMVHDSEEITADDMADIKAVLNYFGAEDTEKFVKGFQADHSPQGQRRFAIFP</sequence>
<protein>
    <submittedName>
        <fullName evidence="1">Uncharacterized protein</fullName>
    </submittedName>
</protein>
<evidence type="ECO:0000313" key="2">
    <source>
        <dbReference type="Proteomes" id="UP000236546"/>
    </source>
</evidence>
<name>A0A2K0TAE8_9HYPO</name>
<comment type="caution">
    <text evidence="1">The sequence shown here is derived from an EMBL/GenBank/DDBJ whole genome shotgun (WGS) entry which is preliminary data.</text>
</comment>
<evidence type="ECO:0000313" key="1">
    <source>
        <dbReference type="EMBL" id="PNP42495.1"/>
    </source>
</evidence>
<dbReference type="EMBL" id="MTYH01000050">
    <property type="protein sequence ID" value="PNP42495.1"/>
    <property type="molecule type" value="Genomic_DNA"/>
</dbReference>